<evidence type="ECO:0000256" key="1">
    <source>
        <dbReference type="SAM" id="MobiDB-lite"/>
    </source>
</evidence>
<protein>
    <submittedName>
        <fullName evidence="2">Uncharacterized protein</fullName>
    </submittedName>
</protein>
<evidence type="ECO:0000313" key="2">
    <source>
        <dbReference type="EMBL" id="SFF64673.1"/>
    </source>
</evidence>
<feature type="region of interest" description="Disordered" evidence="1">
    <location>
        <begin position="36"/>
        <end position="64"/>
    </location>
</feature>
<dbReference type="RefSeq" id="WP_092035420.1">
    <property type="nucleotide sequence ID" value="NZ_FOOK01000001.1"/>
</dbReference>
<dbReference type="STRING" id="201973.SAMN04488025_101164"/>
<name>A0A1I2KDW8_9BACL</name>
<feature type="compositionally biased region" description="Basic and acidic residues" evidence="1">
    <location>
        <begin position="1"/>
        <end position="15"/>
    </location>
</feature>
<gene>
    <name evidence="2" type="ORF">SAMN04488025_101164</name>
</gene>
<dbReference type="AlphaFoldDB" id="A0A1I2KDW8"/>
<organism evidence="2 3">
    <name type="scientific">Planifilum fulgidum</name>
    <dbReference type="NCBI Taxonomy" id="201973"/>
    <lineage>
        <taxon>Bacteria</taxon>
        <taxon>Bacillati</taxon>
        <taxon>Bacillota</taxon>
        <taxon>Bacilli</taxon>
        <taxon>Bacillales</taxon>
        <taxon>Thermoactinomycetaceae</taxon>
        <taxon>Planifilum</taxon>
    </lineage>
</organism>
<feature type="region of interest" description="Disordered" evidence="1">
    <location>
        <begin position="1"/>
        <end position="23"/>
    </location>
</feature>
<dbReference type="Proteomes" id="UP000198661">
    <property type="component" value="Unassembled WGS sequence"/>
</dbReference>
<dbReference type="EMBL" id="FOOK01000001">
    <property type="protein sequence ID" value="SFF64673.1"/>
    <property type="molecule type" value="Genomic_DNA"/>
</dbReference>
<feature type="compositionally biased region" description="Basic and acidic residues" evidence="1">
    <location>
        <begin position="36"/>
        <end position="52"/>
    </location>
</feature>
<accession>A0A1I2KDW8</accession>
<feature type="compositionally biased region" description="Basic residues" evidence="1">
    <location>
        <begin position="53"/>
        <end position="64"/>
    </location>
</feature>
<sequence>MDNKAHPDELRDGRLADYPSGCDPATRVTAGIQETWEIHPPETEPAGRAKEMKRPKRSKGSPRR</sequence>
<keyword evidence="3" id="KW-1185">Reference proteome</keyword>
<proteinExistence type="predicted"/>
<evidence type="ECO:0000313" key="3">
    <source>
        <dbReference type="Proteomes" id="UP000198661"/>
    </source>
</evidence>
<dbReference type="OrthoDB" id="2991529at2"/>
<reference evidence="3" key="1">
    <citation type="submission" date="2016-10" db="EMBL/GenBank/DDBJ databases">
        <authorList>
            <person name="Varghese N."/>
            <person name="Submissions S."/>
        </authorList>
    </citation>
    <scope>NUCLEOTIDE SEQUENCE [LARGE SCALE GENOMIC DNA]</scope>
    <source>
        <strain evidence="3">DSM 44945</strain>
    </source>
</reference>